<evidence type="ECO:0000259" key="9">
    <source>
        <dbReference type="Pfam" id="PF00924"/>
    </source>
</evidence>
<evidence type="ECO:0000256" key="3">
    <source>
        <dbReference type="ARBA" id="ARBA00022475"/>
    </source>
</evidence>
<evidence type="ECO:0000256" key="7">
    <source>
        <dbReference type="RuleBase" id="RU369025"/>
    </source>
</evidence>
<accession>A0A935JZL5</accession>
<evidence type="ECO:0000256" key="5">
    <source>
        <dbReference type="ARBA" id="ARBA00022989"/>
    </source>
</evidence>
<dbReference type="SUPFAM" id="SSF50182">
    <property type="entry name" value="Sm-like ribonucleoproteins"/>
    <property type="match status" value="1"/>
</dbReference>
<dbReference type="GO" id="GO:0008381">
    <property type="term" value="F:mechanosensitive monoatomic ion channel activity"/>
    <property type="evidence" value="ECO:0007669"/>
    <property type="project" value="InterPro"/>
</dbReference>
<dbReference type="InterPro" id="IPR049278">
    <property type="entry name" value="MS_channel_C"/>
</dbReference>
<gene>
    <name evidence="11" type="ORF">IPJ38_19345</name>
</gene>
<comment type="subcellular location">
    <subcellularLocation>
        <location evidence="7">Cell inner membrane</location>
        <topology evidence="7">Multi-pass membrane protein</topology>
    </subcellularLocation>
    <subcellularLocation>
        <location evidence="1">Cell membrane</location>
        <topology evidence="1">Multi-pass membrane protein</topology>
    </subcellularLocation>
</comment>
<dbReference type="GO" id="GO:0005886">
    <property type="term" value="C:plasma membrane"/>
    <property type="evidence" value="ECO:0007669"/>
    <property type="project" value="UniProtKB-SubCell"/>
</dbReference>
<feature type="domain" description="Mechanosensitive ion channel MscS" evidence="9">
    <location>
        <begin position="344"/>
        <end position="409"/>
    </location>
</feature>
<evidence type="ECO:0000256" key="1">
    <source>
        <dbReference type="ARBA" id="ARBA00004651"/>
    </source>
</evidence>
<name>A0A935JZL5_9RHOO</name>
<dbReference type="Gene3D" id="3.30.70.100">
    <property type="match status" value="1"/>
</dbReference>
<keyword evidence="7" id="KW-0407">Ion channel</keyword>
<feature type="transmembrane region" description="Helical" evidence="7">
    <location>
        <begin position="330"/>
        <end position="356"/>
    </location>
</feature>
<keyword evidence="7" id="KW-0997">Cell inner membrane</keyword>
<keyword evidence="7" id="KW-0406">Ion transport</keyword>
<proteinExistence type="inferred from homology"/>
<evidence type="ECO:0000313" key="11">
    <source>
        <dbReference type="EMBL" id="MBK7416926.1"/>
    </source>
</evidence>
<dbReference type="Gene3D" id="2.30.30.60">
    <property type="match status" value="1"/>
</dbReference>
<evidence type="ECO:0000256" key="6">
    <source>
        <dbReference type="ARBA" id="ARBA00023136"/>
    </source>
</evidence>
<keyword evidence="3" id="KW-1003">Cell membrane</keyword>
<dbReference type="InterPro" id="IPR045275">
    <property type="entry name" value="MscS_archaea/bacteria_type"/>
</dbReference>
<feature type="transmembrane region" description="Helical" evidence="7">
    <location>
        <begin position="192"/>
        <end position="217"/>
    </location>
</feature>
<dbReference type="Pfam" id="PF21082">
    <property type="entry name" value="MS_channel_3rd"/>
    <property type="match status" value="1"/>
</dbReference>
<keyword evidence="8" id="KW-0732">Signal</keyword>
<evidence type="ECO:0000256" key="8">
    <source>
        <dbReference type="SAM" id="SignalP"/>
    </source>
</evidence>
<keyword evidence="4 7" id="KW-0812">Transmembrane</keyword>
<evidence type="ECO:0000313" key="12">
    <source>
        <dbReference type="Proteomes" id="UP000739411"/>
    </source>
</evidence>
<keyword evidence="7" id="KW-0813">Transport</keyword>
<dbReference type="Proteomes" id="UP000739411">
    <property type="component" value="Unassembled WGS sequence"/>
</dbReference>
<evidence type="ECO:0000256" key="4">
    <source>
        <dbReference type="ARBA" id="ARBA00022692"/>
    </source>
</evidence>
<evidence type="ECO:0000256" key="2">
    <source>
        <dbReference type="ARBA" id="ARBA00008017"/>
    </source>
</evidence>
<feature type="transmembrane region" description="Helical" evidence="7">
    <location>
        <begin position="237"/>
        <end position="265"/>
    </location>
</feature>
<dbReference type="EMBL" id="JADJMS010000047">
    <property type="protein sequence ID" value="MBK7416926.1"/>
    <property type="molecule type" value="Genomic_DNA"/>
</dbReference>
<dbReference type="InterPro" id="IPR010920">
    <property type="entry name" value="LSM_dom_sf"/>
</dbReference>
<reference evidence="11 12" key="1">
    <citation type="submission" date="2020-10" db="EMBL/GenBank/DDBJ databases">
        <title>Connecting structure to function with the recovery of over 1000 high-quality activated sludge metagenome-assembled genomes encoding full-length rRNA genes using long-read sequencing.</title>
        <authorList>
            <person name="Singleton C.M."/>
            <person name="Petriglieri F."/>
            <person name="Kristensen J.M."/>
            <person name="Kirkegaard R.H."/>
            <person name="Michaelsen T.Y."/>
            <person name="Andersen M.H."/>
            <person name="Karst S.M."/>
            <person name="Dueholm M.S."/>
            <person name="Nielsen P.H."/>
            <person name="Albertsen M."/>
        </authorList>
    </citation>
    <scope>NUCLEOTIDE SEQUENCE [LARGE SCALE GENOMIC DNA]</scope>
    <source>
        <strain evidence="11">EsbW_18-Q3-R4-48_BATAC.463</strain>
    </source>
</reference>
<dbReference type="InterPro" id="IPR011066">
    <property type="entry name" value="MscS_channel_C_sf"/>
</dbReference>
<dbReference type="PANTHER" id="PTHR30221">
    <property type="entry name" value="SMALL-CONDUCTANCE MECHANOSENSITIVE CHANNEL"/>
    <property type="match status" value="1"/>
</dbReference>
<dbReference type="InterPro" id="IPR023408">
    <property type="entry name" value="MscS_beta-dom_sf"/>
</dbReference>
<organism evidence="11 12">
    <name type="scientific">Candidatus Dechloromonas phosphorivorans</name>
    <dbReference type="NCBI Taxonomy" id="2899244"/>
    <lineage>
        <taxon>Bacteria</taxon>
        <taxon>Pseudomonadati</taxon>
        <taxon>Pseudomonadota</taxon>
        <taxon>Betaproteobacteria</taxon>
        <taxon>Rhodocyclales</taxon>
        <taxon>Azonexaceae</taxon>
        <taxon>Dechloromonas</taxon>
    </lineage>
</organism>
<comment type="caution">
    <text evidence="11">The sequence shown here is derived from an EMBL/GenBank/DDBJ whole genome shotgun (WGS) entry which is preliminary data.</text>
</comment>
<keyword evidence="5 7" id="KW-1133">Transmembrane helix</keyword>
<keyword evidence="6 7" id="KW-0472">Membrane</keyword>
<comment type="caution">
    <text evidence="7">Lacks conserved residue(s) required for the propagation of feature annotation.</text>
</comment>
<feature type="signal peptide" evidence="8">
    <location>
        <begin position="1"/>
        <end position="25"/>
    </location>
</feature>
<dbReference type="PANTHER" id="PTHR30221:SF18">
    <property type="entry name" value="SLL0590 PROTEIN"/>
    <property type="match status" value="1"/>
</dbReference>
<comment type="similarity">
    <text evidence="2 7">Belongs to the MscS (TC 1.A.23) family.</text>
</comment>
<protein>
    <recommendedName>
        <fullName evidence="7">Small-conductance mechanosensitive channel</fullName>
    </recommendedName>
</protein>
<evidence type="ECO:0000259" key="10">
    <source>
        <dbReference type="Pfam" id="PF21082"/>
    </source>
</evidence>
<sequence length="529" mass="57968">MCILSKFLRVLIAVLGLITVFSVQARDPAVPEAVLTFANRDIVTLRATALGSTPEVRARRIHERLRQLDDAELAKPLGKASVTVDGRKGIVFTIGDRNIFILYEADLDSEEKLSLDESAKLVETKLKEAISVSLETTYGDTLFKGIVKSLIASAVAVVLLFLIQRATRIVLDRLQKRLSQARDNSGLRLASQLWLLIFRMAQLVMAFLWLSVAYLWGMSVLGSFPLTHPFADKLSGFLFKLLYDLGLGAIAALPGLVTVAIILFLTKAVNDVVGNVFNGVQTGNTVIPGIHRDTAGATRRIVSVLIWGFGVAVAYPYLPLAESDAFKGLSVMFGFMLTLGSAGVVTQMMSGLVLIYSRALKVGDFVSIGDVMGVVKETGVLSTKIINMRNEEVTIPNAVLVGNSIKNFTSGADEGAMVSTTVTIGYDTPWRQVEAMLVNAADRTHGLRKQPKPFVAQKALQDFYVEYELFIQLDKPLGRVRILSELHGHIQDEFNIHGVQIMSPHFVLQPKNNVVVDKENWFADPANKP</sequence>
<dbReference type="InterPro" id="IPR006685">
    <property type="entry name" value="MscS_channel_2nd"/>
</dbReference>
<dbReference type="Pfam" id="PF00924">
    <property type="entry name" value="MS_channel_2nd"/>
    <property type="match status" value="1"/>
</dbReference>
<feature type="domain" description="Mechanosensitive ion channel MscS C-terminal" evidence="10">
    <location>
        <begin position="418"/>
        <end position="501"/>
    </location>
</feature>
<comment type="subunit">
    <text evidence="7">Homoheptamer.</text>
</comment>
<feature type="transmembrane region" description="Helical" evidence="7">
    <location>
        <begin position="301"/>
        <end position="318"/>
    </location>
</feature>
<dbReference type="SUPFAM" id="SSF82689">
    <property type="entry name" value="Mechanosensitive channel protein MscS (YggB), C-terminal domain"/>
    <property type="match status" value="1"/>
</dbReference>
<feature type="transmembrane region" description="Helical" evidence="7">
    <location>
        <begin position="150"/>
        <end position="171"/>
    </location>
</feature>
<comment type="function">
    <text evidence="7">Mechanosensitive channel that participates in the regulation of osmotic pressure changes within the cell, opening in response to stretch forces in the membrane lipid bilayer, without the need for other proteins. Contributes to normal resistance to hypoosmotic shock. Forms an ion channel of 1.0 nanosiemens conductance with a slight preference for anions.</text>
</comment>
<feature type="chain" id="PRO_5036979488" description="Small-conductance mechanosensitive channel" evidence="8">
    <location>
        <begin position="26"/>
        <end position="529"/>
    </location>
</feature>
<dbReference type="AlphaFoldDB" id="A0A935JZL5"/>